<gene>
    <name evidence="1" type="ORF">SAMN04488038_11480</name>
</gene>
<proteinExistence type="predicted"/>
<keyword evidence="2" id="KW-1185">Reference proteome</keyword>
<organism evidence="1 2">
    <name type="scientific">Solimonas aquatica</name>
    <dbReference type="NCBI Taxonomy" id="489703"/>
    <lineage>
        <taxon>Bacteria</taxon>
        <taxon>Pseudomonadati</taxon>
        <taxon>Pseudomonadota</taxon>
        <taxon>Gammaproteobacteria</taxon>
        <taxon>Nevskiales</taxon>
        <taxon>Nevskiaceae</taxon>
        <taxon>Solimonas</taxon>
    </lineage>
</organism>
<accession>A0A1H9KX02</accession>
<evidence type="ECO:0000313" key="2">
    <source>
        <dbReference type="Proteomes" id="UP000199233"/>
    </source>
</evidence>
<protein>
    <submittedName>
        <fullName evidence="1">Uncharacterized protein</fullName>
    </submittedName>
</protein>
<evidence type="ECO:0000313" key="1">
    <source>
        <dbReference type="EMBL" id="SER03714.1"/>
    </source>
</evidence>
<dbReference type="Proteomes" id="UP000199233">
    <property type="component" value="Unassembled WGS sequence"/>
</dbReference>
<dbReference type="AlphaFoldDB" id="A0A1H9KX02"/>
<dbReference type="RefSeq" id="WP_177189049.1">
    <property type="nucleotide sequence ID" value="NZ_FOFS01000014.1"/>
</dbReference>
<reference evidence="1 2" key="1">
    <citation type="submission" date="2016-10" db="EMBL/GenBank/DDBJ databases">
        <authorList>
            <person name="de Groot N.N."/>
        </authorList>
    </citation>
    <scope>NUCLEOTIDE SEQUENCE [LARGE SCALE GENOMIC DNA]</scope>
    <source>
        <strain evidence="1 2">DSM 25927</strain>
    </source>
</reference>
<dbReference type="EMBL" id="FOFS01000014">
    <property type="protein sequence ID" value="SER03714.1"/>
    <property type="molecule type" value="Genomic_DNA"/>
</dbReference>
<sequence length="50" mass="5732">MNTTILLLILFVVAVLIGPFATLRAVAYFRQRRLPPSVKPQPYRDEDEDS</sequence>
<dbReference type="STRING" id="489703.SAMN04488038_11480"/>
<name>A0A1H9KX02_9GAMM</name>